<accession>A0AAV7QEN4</accession>
<sequence>MCPQHCEDATLYIVRSQRGAGYVEKPRLKSGACGGWQQAAACGEVSHPIVLSLTAAQRPNGKTVSDHNPVEIQLHWGQVPVPIRTWHLQPMLLEDTVYRNTLATAIDTFFSENTDTANSPLIAQEAFKVIIQGFSISMLVGVWVKILKDLTHLENNLGALEQEATLEHAKAAQLQTARIRQAELLERLHVVVNRSYTQRTHVEVDKPGALLAKLIMPRNLLYQRYNLHS</sequence>
<reference evidence="1" key="1">
    <citation type="journal article" date="2022" name="bioRxiv">
        <title>Sequencing and chromosome-scale assembly of the giantPleurodeles waltlgenome.</title>
        <authorList>
            <person name="Brown T."/>
            <person name="Elewa A."/>
            <person name="Iarovenko S."/>
            <person name="Subramanian E."/>
            <person name="Araus A.J."/>
            <person name="Petzold A."/>
            <person name="Susuki M."/>
            <person name="Suzuki K.-i.T."/>
            <person name="Hayashi T."/>
            <person name="Toyoda A."/>
            <person name="Oliveira C."/>
            <person name="Osipova E."/>
            <person name="Leigh N.D."/>
            <person name="Simon A."/>
            <person name="Yun M.H."/>
        </authorList>
    </citation>
    <scope>NUCLEOTIDE SEQUENCE</scope>
    <source>
        <strain evidence="1">20211129_DDA</strain>
        <tissue evidence="1">Liver</tissue>
    </source>
</reference>
<evidence type="ECO:0000313" key="2">
    <source>
        <dbReference type="Proteomes" id="UP001066276"/>
    </source>
</evidence>
<organism evidence="1 2">
    <name type="scientific">Pleurodeles waltl</name>
    <name type="common">Iberian ribbed newt</name>
    <dbReference type="NCBI Taxonomy" id="8319"/>
    <lineage>
        <taxon>Eukaryota</taxon>
        <taxon>Metazoa</taxon>
        <taxon>Chordata</taxon>
        <taxon>Craniata</taxon>
        <taxon>Vertebrata</taxon>
        <taxon>Euteleostomi</taxon>
        <taxon>Amphibia</taxon>
        <taxon>Batrachia</taxon>
        <taxon>Caudata</taxon>
        <taxon>Salamandroidea</taxon>
        <taxon>Salamandridae</taxon>
        <taxon>Pleurodelinae</taxon>
        <taxon>Pleurodeles</taxon>
    </lineage>
</organism>
<dbReference type="AlphaFoldDB" id="A0AAV7QEN4"/>
<name>A0AAV7QEN4_PLEWA</name>
<dbReference type="EMBL" id="JANPWB010000010">
    <property type="protein sequence ID" value="KAJ1136753.1"/>
    <property type="molecule type" value="Genomic_DNA"/>
</dbReference>
<evidence type="ECO:0000313" key="1">
    <source>
        <dbReference type="EMBL" id="KAJ1136753.1"/>
    </source>
</evidence>
<gene>
    <name evidence="1" type="ORF">NDU88_003168</name>
</gene>
<dbReference type="Proteomes" id="UP001066276">
    <property type="component" value="Chromosome 6"/>
</dbReference>
<comment type="caution">
    <text evidence="1">The sequence shown here is derived from an EMBL/GenBank/DDBJ whole genome shotgun (WGS) entry which is preliminary data.</text>
</comment>
<protein>
    <submittedName>
        <fullName evidence="1">Uncharacterized protein</fullName>
    </submittedName>
</protein>
<keyword evidence="2" id="KW-1185">Reference proteome</keyword>
<proteinExistence type="predicted"/>